<dbReference type="FunFam" id="3.40.718.10:FF:000001">
    <property type="entry name" value="Isocitrate dehydrogenase [NAD] subunit, mitochondrial"/>
    <property type="match status" value="1"/>
</dbReference>
<dbReference type="InterPro" id="IPR024084">
    <property type="entry name" value="IsoPropMal-DH-like_dom"/>
</dbReference>
<organism evidence="7 8">
    <name type="scientific">Frankliniella fusca</name>
    <dbReference type="NCBI Taxonomy" id="407009"/>
    <lineage>
        <taxon>Eukaryota</taxon>
        <taxon>Metazoa</taxon>
        <taxon>Ecdysozoa</taxon>
        <taxon>Arthropoda</taxon>
        <taxon>Hexapoda</taxon>
        <taxon>Insecta</taxon>
        <taxon>Pterygota</taxon>
        <taxon>Neoptera</taxon>
        <taxon>Paraneoptera</taxon>
        <taxon>Thysanoptera</taxon>
        <taxon>Terebrantia</taxon>
        <taxon>Thripoidea</taxon>
        <taxon>Thripidae</taxon>
        <taxon>Frankliniella</taxon>
    </lineage>
</organism>
<dbReference type="SUPFAM" id="SSF53659">
    <property type="entry name" value="Isocitrate/Isopropylmalate dehydrogenase-like"/>
    <property type="match status" value="1"/>
</dbReference>
<sequence>MATKLGTKAFSLLKYTSPHNVTRMLSQAAPAPFDIQHSNPFAKKVAAVPLAKYGGRHTVTMLPGGGIGPEMMNYVREIFRYAGVPVDFEIVQIDQKSESDEDLEYAITSIRRNGVGIKGNIETGSARPGVLSRNVGLRNELDLFVNVLHAKSHPGINSRHRDIDVFIVRQNTEGEYAMLEHESVPGVVESMKVITEENSLRVARYAFEFARRNGRKKVTTVHKANIMKLSDGLFLEVSRQLAKEYPEIQHGDMIIDNTCMQLVSNPHQFDVINTTNLYGSIVSNVVCGLIGGAGLFSGRNYGDHYAVFEPGTRNTGTAIAGKNIANPIAMLQASVDMLHHLGHTQHAQMIDDAIYKTINEDRIHTPDLGGQATSIDVVQNIIKHLQQSTRKINCLIFSFFLLAPERSCNDTLLFSLFLAASFVSTAHEVIFVALTSTL</sequence>
<comment type="caution">
    <text evidence="7">The sequence shown here is derived from an EMBL/GenBank/DDBJ whole genome shotgun (WGS) entry which is preliminary data.</text>
</comment>
<protein>
    <submittedName>
        <fullName evidence="7">Isocitrate dehydrogenase [NAD] subunit gamma, mitochondrial</fullName>
    </submittedName>
</protein>
<keyword evidence="5" id="KW-0496">Mitochondrion</keyword>
<accession>A0AAE1H0Z6</accession>
<feature type="domain" description="Isopropylmalate dehydrogenase-like" evidence="6">
    <location>
        <begin position="58"/>
        <end position="381"/>
    </location>
</feature>
<dbReference type="AlphaFoldDB" id="A0AAE1H0Z6"/>
<dbReference type="NCBIfam" id="TIGR00175">
    <property type="entry name" value="mito_nad_idh"/>
    <property type="match status" value="1"/>
</dbReference>
<dbReference type="EMBL" id="JAHWGI010000292">
    <property type="protein sequence ID" value="KAK3912316.1"/>
    <property type="molecule type" value="Genomic_DNA"/>
</dbReference>
<keyword evidence="3" id="KW-0816">Tricarboxylic acid cycle</keyword>
<dbReference type="GO" id="GO:0006102">
    <property type="term" value="P:isocitrate metabolic process"/>
    <property type="evidence" value="ECO:0007669"/>
    <property type="project" value="TreeGrafter"/>
</dbReference>
<dbReference type="InterPro" id="IPR004434">
    <property type="entry name" value="Isocitrate_DH_NAD"/>
</dbReference>
<reference evidence="7" key="1">
    <citation type="submission" date="2021-07" db="EMBL/GenBank/DDBJ databases">
        <authorList>
            <person name="Catto M.A."/>
            <person name="Jacobson A."/>
            <person name="Kennedy G."/>
            <person name="Labadie P."/>
            <person name="Hunt B.G."/>
            <person name="Srinivasan R."/>
        </authorList>
    </citation>
    <scope>NUCLEOTIDE SEQUENCE</scope>
    <source>
        <strain evidence="7">PL_HMW_Pooled</strain>
        <tissue evidence="7">Head</tissue>
    </source>
</reference>
<evidence type="ECO:0000313" key="8">
    <source>
        <dbReference type="Proteomes" id="UP001219518"/>
    </source>
</evidence>
<evidence type="ECO:0000256" key="1">
    <source>
        <dbReference type="ARBA" id="ARBA00004173"/>
    </source>
</evidence>
<evidence type="ECO:0000256" key="5">
    <source>
        <dbReference type="ARBA" id="ARBA00023128"/>
    </source>
</evidence>
<evidence type="ECO:0000256" key="3">
    <source>
        <dbReference type="ARBA" id="ARBA00022532"/>
    </source>
</evidence>
<evidence type="ECO:0000313" key="7">
    <source>
        <dbReference type="EMBL" id="KAK3912316.1"/>
    </source>
</evidence>
<reference evidence="7" key="2">
    <citation type="journal article" date="2023" name="BMC Genomics">
        <title>Pest status, molecular evolution, and epigenetic factors derived from the genome assembly of Frankliniella fusca, a thysanopteran phytovirus vector.</title>
        <authorList>
            <person name="Catto M.A."/>
            <person name="Labadie P.E."/>
            <person name="Jacobson A.L."/>
            <person name="Kennedy G.G."/>
            <person name="Srinivasan R."/>
            <person name="Hunt B.G."/>
        </authorList>
    </citation>
    <scope>NUCLEOTIDE SEQUENCE</scope>
    <source>
        <strain evidence="7">PL_HMW_Pooled</strain>
    </source>
</reference>
<comment type="similarity">
    <text evidence="2">Belongs to the isocitrate and isopropylmalate dehydrogenases family.</text>
</comment>
<proteinExistence type="inferred from homology"/>
<dbReference type="SMART" id="SM01329">
    <property type="entry name" value="Iso_dh"/>
    <property type="match status" value="1"/>
</dbReference>
<evidence type="ECO:0000256" key="2">
    <source>
        <dbReference type="ARBA" id="ARBA00007769"/>
    </source>
</evidence>
<comment type="subcellular location">
    <subcellularLocation>
        <location evidence="1">Mitochondrion</location>
    </subcellularLocation>
</comment>
<evidence type="ECO:0000259" key="6">
    <source>
        <dbReference type="SMART" id="SM01329"/>
    </source>
</evidence>
<dbReference type="GO" id="GO:0006099">
    <property type="term" value="P:tricarboxylic acid cycle"/>
    <property type="evidence" value="ECO:0007669"/>
    <property type="project" value="UniProtKB-KW"/>
</dbReference>
<evidence type="ECO:0000256" key="4">
    <source>
        <dbReference type="ARBA" id="ARBA00022946"/>
    </source>
</evidence>
<dbReference type="PANTHER" id="PTHR11835:SF60">
    <property type="entry name" value="ISOCITRATE DEHYDROGENASE [NAD] SUBUNIT, MITOCHONDRIAL"/>
    <property type="match status" value="1"/>
</dbReference>
<dbReference type="Pfam" id="PF00180">
    <property type="entry name" value="Iso_dh"/>
    <property type="match status" value="1"/>
</dbReference>
<name>A0AAE1H0Z6_9NEOP</name>
<keyword evidence="4" id="KW-0809">Transit peptide</keyword>
<dbReference type="Gene3D" id="3.40.718.10">
    <property type="entry name" value="Isopropylmalate Dehydrogenase"/>
    <property type="match status" value="1"/>
</dbReference>
<dbReference type="PANTHER" id="PTHR11835">
    <property type="entry name" value="DECARBOXYLATING DEHYDROGENASES-ISOCITRATE, ISOPROPYLMALATE, TARTRATE"/>
    <property type="match status" value="1"/>
</dbReference>
<gene>
    <name evidence="7" type="ORF">KUF71_021886</name>
</gene>
<keyword evidence="8" id="KW-1185">Reference proteome</keyword>
<dbReference type="Proteomes" id="UP001219518">
    <property type="component" value="Unassembled WGS sequence"/>
</dbReference>
<dbReference type="GO" id="GO:0005739">
    <property type="term" value="C:mitochondrion"/>
    <property type="evidence" value="ECO:0007669"/>
    <property type="project" value="UniProtKB-SubCell"/>
</dbReference>